<accession>A0A420IRT4</accession>
<gene>
    <name evidence="1" type="ORF">GcM3_073012</name>
</gene>
<dbReference type="Proteomes" id="UP000283383">
    <property type="component" value="Unassembled WGS sequence"/>
</dbReference>
<organism evidence="1 2">
    <name type="scientific">Golovinomyces cichoracearum</name>
    <dbReference type="NCBI Taxonomy" id="62708"/>
    <lineage>
        <taxon>Eukaryota</taxon>
        <taxon>Fungi</taxon>
        <taxon>Dikarya</taxon>
        <taxon>Ascomycota</taxon>
        <taxon>Pezizomycotina</taxon>
        <taxon>Leotiomycetes</taxon>
        <taxon>Erysiphales</taxon>
        <taxon>Erysiphaceae</taxon>
        <taxon>Golovinomyces</taxon>
    </lineage>
</organism>
<keyword evidence="2" id="KW-1185">Reference proteome</keyword>
<evidence type="ECO:0000313" key="2">
    <source>
        <dbReference type="Proteomes" id="UP000283383"/>
    </source>
</evidence>
<sequence>MASTSNTSNQGVCRTRSSVSLCSSRGNRATQRNITMKYDSGLMFAWRDEIFAGPNARYAKKSLEMDEEELRDG</sequence>
<proteinExistence type="predicted"/>
<dbReference type="AlphaFoldDB" id="A0A420IRT4"/>
<name>A0A420IRT4_9PEZI</name>
<protein>
    <submittedName>
        <fullName evidence="1">Uncharacterized protein</fullName>
    </submittedName>
</protein>
<dbReference type="EMBL" id="MCBQ01007357">
    <property type="protein sequence ID" value="RKF77242.1"/>
    <property type="molecule type" value="Genomic_DNA"/>
</dbReference>
<comment type="caution">
    <text evidence="1">The sequence shown here is derived from an EMBL/GenBank/DDBJ whole genome shotgun (WGS) entry which is preliminary data.</text>
</comment>
<evidence type="ECO:0000313" key="1">
    <source>
        <dbReference type="EMBL" id="RKF77242.1"/>
    </source>
</evidence>
<reference evidence="1 2" key="1">
    <citation type="journal article" date="2018" name="BMC Genomics">
        <title>Comparative genome analyses reveal sequence features reflecting distinct modes of host-adaptation between dicot and monocot powdery mildew.</title>
        <authorList>
            <person name="Wu Y."/>
            <person name="Ma X."/>
            <person name="Pan Z."/>
            <person name="Kale S.D."/>
            <person name="Song Y."/>
            <person name="King H."/>
            <person name="Zhang Q."/>
            <person name="Presley C."/>
            <person name="Deng X."/>
            <person name="Wei C.I."/>
            <person name="Xiao S."/>
        </authorList>
    </citation>
    <scope>NUCLEOTIDE SEQUENCE [LARGE SCALE GENOMIC DNA]</scope>
    <source>
        <strain evidence="1">UMSG3</strain>
    </source>
</reference>